<accession>J9FCP9</accession>
<dbReference type="Pfam" id="PF14114">
    <property type="entry name" value="DUF4286"/>
    <property type="match status" value="1"/>
</dbReference>
<feature type="non-terminal residue" evidence="1">
    <location>
        <position position="66"/>
    </location>
</feature>
<evidence type="ECO:0000313" key="1">
    <source>
        <dbReference type="EMBL" id="EJW92203.1"/>
    </source>
</evidence>
<name>J9FCP9_9ZZZZ</name>
<comment type="caution">
    <text evidence="1">The sequence shown here is derived from an EMBL/GenBank/DDBJ whole genome shotgun (WGS) entry which is preliminary data.</text>
</comment>
<gene>
    <name evidence="1" type="ORF">EVA_19690</name>
</gene>
<reference evidence="1" key="1">
    <citation type="journal article" date="2012" name="PLoS ONE">
        <title>Gene sets for utilization of primary and secondary nutrition supplies in the distal gut of endangered iberian lynx.</title>
        <authorList>
            <person name="Alcaide M."/>
            <person name="Messina E."/>
            <person name="Richter M."/>
            <person name="Bargiela R."/>
            <person name="Peplies J."/>
            <person name="Huws S.A."/>
            <person name="Newbold C.J."/>
            <person name="Golyshin P.N."/>
            <person name="Simon M.A."/>
            <person name="Lopez G."/>
            <person name="Yakimov M.M."/>
            <person name="Ferrer M."/>
        </authorList>
    </citation>
    <scope>NUCLEOTIDE SEQUENCE</scope>
</reference>
<protein>
    <submittedName>
        <fullName evidence="1">Uncharacterized protein</fullName>
    </submittedName>
</protein>
<proteinExistence type="predicted"/>
<dbReference type="InterPro" id="IPR025563">
    <property type="entry name" value="DUF4286"/>
</dbReference>
<organism evidence="1">
    <name type="scientific">gut metagenome</name>
    <dbReference type="NCBI Taxonomy" id="749906"/>
    <lineage>
        <taxon>unclassified sequences</taxon>
        <taxon>metagenomes</taxon>
        <taxon>organismal metagenomes</taxon>
    </lineage>
</organism>
<sequence>MIIYNTTFHIHKDVLDECLDYLKSQYIPKAAESGYLQKPLLRRILNSENEDGESFSVQFHTKDIST</sequence>
<dbReference type="EMBL" id="AMCI01007695">
    <property type="protein sequence ID" value="EJW92203.1"/>
    <property type="molecule type" value="Genomic_DNA"/>
</dbReference>
<dbReference type="AlphaFoldDB" id="J9FCP9"/>